<sequence length="209" mass="22820">MGKMNNGLTGGFSGKVGTLVGANVNGQNIIRNAPKKSSKKPTAAQLSHREKFKLVSNFLRPLNGLLKRHFGPVQELKSNVNLALAYHLQEAVSPVEEGFVINLSKVVVSKGILQTIFVDSVAIINKELTITWNAALVFGLVNKADVLTVVLYQKGTQSIFILEQVAERGAGEFKVQFPASFEDTGYGIWIFLTDVDQVECSTSMFLGEY</sequence>
<accession>A0A378RLB5</accession>
<dbReference type="InterPro" id="IPR046233">
    <property type="entry name" value="DUF6266"/>
</dbReference>
<protein>
    <submittedName>
        <fullName evidence="1">Uncharacterized protein</fullName>
    </submittedName>
</protein>
<keyword evidence="2" id="KW-1185">Reference proteome</keyword>
<evidence type="ECO:0000313" key="1">
    <source>
        <dbReference type="EMBL" id="STZ27785.1"/>
    </source>
</evidence>
<name>A0A378RLB5_MYROD</name>
<dbReference type="Proteomes" id="UP000255024">
    <property type="component" value="Unassembled WGS sequence"/>
</dbReference>
<proteinExistence type="predicted"/>
<evidence type="ECO:0000313" key="2">
    <source>
        <dbReference type="Proteomes" id="UP000255024"/>
    </source>
</evidence>
<dbReference type="Pfam" id="PF19781">
    <property type="entry name" value="DUF6266"/>
    <property type="match status" value="1"/>
</dbReference>
<organism evidence="1 2">
    <name type="scientific">Myroides odoratus</name>
    <name type="common">Flavobacterium odoratum</name>
    <dbReference type="NCBI Taxonomy" id="256"/>
    <lineage>
        <taxon>Bacteria</taxon>
        <taxon>Pseudomonadati</taxon>
        <taxon>Bacteroidota</taxon>
        <taxon>Flavobacteriia</taxon>
        <taxon>Flavobacteriales</taxon>
        <taxon>Flavobacteriaceae</taxon>
        <taxon>Myroides</taxon>
    </lineage>
</organism>
<reference evidence="1 2" key="1">
    <citation type="submission" date="2018-06" db="EMBL/GenBank/DDBJ databases">
        <authorList>
            <consortium name="Pathogen Informatics"/>
            <person name="Doyle S."/>
        </authorList>
    </citation>
    <scope>NUCLEOTIDE SEQUENCE [LARGE SCALE GENOMIC DNA]</scope>
    <source>
        <strain evidence="1 2">NCTC11179</strain>
    </source>
</reference>
<dbReference type="EMBL" id="UGQL01000001">
    <property type="protein sequence ID" value="STZ27785.1"/>
    <property type="molecule type" value="Genomic_DNA"/>
</dbReference>
<dbReference type="RefSeq" id="WP_115090655.1">
    <property type="nucleotide sequence ID" value="NZ_CP068107.1"/>
</dbReference>
<gene>
    <name evidence="1" type="ORF">NCTC11179_01321</name>
</gene>
<dbReference type="AlphaFoldDB" id="A0A378RLB5"/>